<dbReference type="AlphaFoldDB" id="A0ABD2NWV8"/>
<keyword evidence="7" id="KW-0735">Signal-anchor</keyword>
<comment type="subcellular location">
    <subcellularLocation>
        <location evidence="1 12">Golgi apparatus</location>
        <location evidence="1 12">Golgi stack membrane</location>
        <topology evidence="1 12">Single-pass type II membrane protein</topology>
    </subcellularLocation>
</comment>
<dbReference type="GO" id="GO:0032580">
    <property type="term" value="C:Golgi cisterna membrane"/>
    <property type="evidence" value="ECO:0007669"/>
    <property type="project" value="UniProtKB-SubCell"/>
</dbReference>
<evidence type="ECO:0000256" key="11">
    <source>
        <dbReference type="ARBA" id="ARBA00023180"/>
    </source>
</evidence>
<gene>
    <name evidence="15" type="ORF">HHI36_006326</name>
</gene>
<dbReference type="Proteomes" id="UP001516400">
    <property type="component" value="Unassembled WGS sequence"/>
</dbReference>
<dbReference type="Gene3D" id="3.40.50.11660">
    <property type="entry name" value="Glycosyl transferase family 10, C-terminal domain"/>
    <property type="match status" value="1"/>
</dbReference>
<dbReference type="InterPro" id="IPR001503">
    <property type="entry name" value="Glyco_trans_10"/>
</dbReference>
<evidence type="ECO:0000313" key="16">
    <source>
        <dbReference type="Proteomes" id="UP001516400"/>
    </source>
</evidence>
<dbReference type="SUPFAM" id="SSF53756">
    <property type="entry name" value="UDP-Glycosyltransferase/glycogen phosphorylase"/>
    <property type="match status" value="1"/>
</dbReference>
<dbReference type="Pfam" id="PF17039">
    <property type="entry name" value="Glyco_tran_10_N"/>
    <property type="match status" value="1"/>
</dbReference>
<dbReference type="GO" id="GO:0008417">
    <property type="term" value="F:fucosyltransferase activity"/>
    <property type="evidence" value="ECO:0007669"/>
    <property type="project" value="UniProtKB-ARBA"/>
</dbReference>
<evidence type="ECO:0000256" key="2">
    <source>
        <dbReference type="ARBA" id="ARBA00004922"/>
    </source>
</evidence>
<evidence type="ECO:0000256" key="10">
    <source>
        <dbReference type="ARBA" id="ARBA00023136"/>
    </source>
</evidence>
<comment type="caution">
    <text evidence="15">The sequence shown here is derived from an EMBL/GenBank/DDBJ whole genome shotgun (WGS) entry which is preliminary data.</text>
</comment>
<keyword evidence="6 12" id="KW-0812">Transmembrane</keyword>
<evidence type="ECO:0000256" key="4">
    <source>
        <dbReference type="ARBA" id="ARBA00022676"/>
    </source>
</evidence>
<evidence type="ECO:0000259" key="14">
    <source>
        <dbReference type="Pfam" id="PF17039"/>
    </source>
</evidence>
<evidence type="ECO:0000256" key="12">
    <source>
        <dbReference type="RuleBase" id="RU003832"/>
    </source>
</evidence>
<feature type="domain" description="Fucosyltransferase C-terminal" evidence="13">
    <location>
        <begin position="134"/>
        <end position="307"/>
    </location>
</feature>
<dbReference type="PANTHER" id="PTHR48438">
    <property type="entry name" value="ALPHA-(1,3)-FUCOSYLTRANSFERASE C-RELATED"/>
    <property type="match status" value="1"/>
</dbReference>
<evidence type="ECO:0000256" key="5">
    <source>
        <dbReference type="ARBA" id="ARBA00022679"/>
    </source>
</evidence>
<dbReference type="InterPro" id="IPR038577">
    <property type="entry name" value="GT10-like_C_sf"/>
</dbReference>
<keyword evidence="5 12" id="KW-0808">Transferase</keyword>
<protein>
    <recommendedName>
        <fullName evidence="12">Fucosyltransferase</fullName>
        <ecNumber evidence="12">2.4.1.-</ecNumber>
    </recommendedName>
</protein>
<dbReference type="EC" id="2.4.1.-" evidence="12"/>
<keyword evidence="9 12" id="KW-0333">Golgi apparatus</keyword>
<feature type="domain" description="Fucosyltransferase N-terminal" evidence="14">
    <location>
        <begin position="14"/>
        <end position="113"/>
    </location>
</feature>
<reference evidence="15 16" key="1">
    <citation type="journal article" date="2021" name="BMC Biol.">
        <title>Horizontally acquired antibacterial genes associated with adaptive radiation of ladybird beetles.</title>
        <authorList>
            <person name="Li H.S."/>
            <person name="Tang X.F."/>
            <person name="Huang Y.H."/>
            <person name="Xu Z.Y."/>
            <person name="Chen M.L."/>
            <person name="Du X.Y."/>
            <person name="Qiu B.Y."/>
            <person name="Chen P.T."/>
            <person name="Zhang W."/>
            <person name="Slipinski A."/>
            <person name="Escalona H.E."/>
            <person name="Waterhouse R.M."/>
            <person name="Zwick A."/>
            <person name="Pang H."/>
        </authorList>
    </citation>
    <scope>NUCLEOTIDE SEQUENCE [LARGE SCALE GENOMIC DNA]</scope>
    <source>
        <strain evidence="15">SYSU2018</strain>
    </source>
</reference>
<sequence length="325" mass="38305">MYVPEEYQDYETPEKVILAYNGLGTWAQKSGSIAFYGCPVNRCSLIDDRSRAHEADAILYKDHFIHPGVVRPKNQIWILYFLECPYHTQSIRFANMINWTATYRRDSDLVAPYERWTYYDPQVRHKTQIRDFATNRTKKVAWFVSNCSARNGRLAYARELGKYISVDIYGTCGPLKCPRTDKKCFEILEKEYKFYLAFENSNCRDYITEKFYVNGLGHNVLPIVMGARPEDYQRSAPEGSYIHVDEFNSPRELAQYLHRLDKDDDLYNSYFKWKGTGEFINTFFWCRLCAMMHAPPSHRNYEDVNEWWRGPGVCTSKSWRNSDNG</sequence>
<evidence type="ECO:0000256" key="7">
    <source>
        <dbReference type="ARBA" id="ARBA00022968"/>
    </source>
</evidence>
<evidence type="ECO:0000256" key="8">
    <source>
        <dbReference type="ARBA" id="ARBA00022989"/>
    </source>
</evidence>
<dbReference type="PANTHER" id="PTHR48438:SF1">
    <property type="entry name" value="ALPHA-(1,3)-FUCOSYLTRANSFERASE C-RELATED"/>
    <property type="match status" value="1"/>
</dbReference>
<dbReference type="FunFam" id="3.40.50.11660:FF:000004">
    <property type="entry name" value="Glycoprotein 3-alpha-L-fucosyltransferase A"/>
    <property type="match status" value="1"/>
</dbReference>
<accession>A0ABD2NWV8</accession>
<name>A0ABD2NWV8_9CUCU</name>
<keyword evidence="16" id="KW-1185">Reference proteome</keyword>
<dbReference type="InterPro" id="IPR031481">
    <property type="entry name" value="Glyco_tran_10_N"/>
</dbReference>
<keyword evidence="11" id="KW-0325">Glycoprotein</keyword>
<proteinExistence type="inferred from homology"/>
<evidence type="ECO:0000256" key="6">
    <source>
        <dbReference type="ARBA" id="ARBA00022692"/>
    </source>
</evidence>
<evidence type="ECO:0000313" key="15">
    <source>
        <dbReference type="EMBL" id="KAL3283174.1"/>
    </source>
</evidence>
<keyword evidence="10" id="KW-0472">Membrane</keyword>
<keyword evidence="4 12" id="KW-0328">Glycosyltransferase</keyword>
<dbReference type="EMBL" id="JABFTP020000144">
    <property type="protein sequence ID" value="KAL3283174.1"/>
    <property type="molecule type" value="Genomic_DNA"/>
</dbReference>
<dbReference type="Pfam" id="PF00852">
    <property type="entry name" value="Glyco_transf_10"/>
    <property type="match status" value="1"/>
</dbReference>
<evidence type="ECO:0000259" key="13">
    <source>
        <dbReference type="Pfam" id="PF00852"/>
    </source>
</evidence>
<dbReference type="InterPro" id="IPR055270">
    <property type="entry name" value="Glyco_tran_10_C"/>
</dbReference>
<evidence type="ECO:0000256" key="3">
    <source>
        <dbReference type="ARBA" id="ARBA00008919"/>
    </source>
</evidence>
<comment type="pathway">
    <text evidence="2">Protein modification; protein glycosylation.</text>
</comment>
<comment type="similarity">
    <text evidence="3 12">Belongs to the glycosyltransferase 10 family.</text>
</comment>
<organism evidence="15 16">
    <name type="scientific">Cryptolaemus montrouzieri</name>
    <dbReference type="NCBI Taxonomy" id="559131"/>
    <lineage>
        <taxon>Eukaryota</taxon>
        <taxon>Metazoa</taxon>
        <taxon>Ecdysozoa</taxon>
        <taxon>Arthropoda</taxon>
        <taxon>Hexapoda</taxon>
        <taxon>Insecta</taxon>
        <taxon>Pterygota</taxon>
        <taxon>Neoptera</taxon>
        <taxon>Endopterygota</taxon>
        <taxon>Coleoptera</taxon>
        <taxon>Polyphaga</taxon>
        <taxon>Cucujiformia</taxon>
        <taxon>Coccinelloidea</taxon>
        <taxon>Coccinellidae</taxon>
        <taxon>Scymninae</taxon>
        <taxon>Scymnini</taxon>
        <taxon>Cryptolaemus</taxon>
    </lineage>
</organism>
<keyword evidence="8" id="KW-1133">Transmembrane helix</keyword>
<evidence type="ECO:0000256" key="1">
    <source>
        <dbReference type="ARBA" id="ARBA00004447"/>
    </source>
</evidence>
<evidence type="ECO:0000256" key="9">
    <source>
        <dbReference type="ARBA" id="ARBA00023034"/>
    </source>
</evidence>